<dbReference type="PIRSF" id="PIRSF038885">
    <property type="entry name" value="COB"/>
    <property type="match status" value="1"/>
</dbReference>
<protein>
    <recommendedName>
        <fullName evidence="4 20">Cytochrome b</fullName>
    </recommendedName>
</protein>
<feature type="transmembrane region" description="Helical" evidence="20">
    <location>
        <begin position="230"/>
        <end position="251"/>
    </location>
</feature>
<dbReference type="InterPro" id="IPR005798">
    <property type="entry name" value="Cyt_b/b6_C"/>
</dbReference>
<feature type="binding site" description="axial binding residue" evidence="19">
    <location>
        <position position="84"/>
    </location>
    <ligand>
        <name>heme b</name>
        <dbReference type="ChEBI" id="CHEBI:60344"/>
        <label>b562</label>
    </ligand>
    <ligandPart>
        <name>Fe</name>
        <dbReference type="ChEBI" id="CHEBI:18248"/>
    </ligandPart>
</feature>
<evidence type="ECO:0000256" key="20">
    <source>
        <dbReference type="RuleBase" id="RU362117"/>
    </source>
</evidence>
<feature type="transmembrane region" description="Helical" evidence="20">
    <location>
        <begin position="288"/>
        <end position="309"/>
    </location>
</feature>
<evidence type="ECO:0000259" key="22">
    <source>
        <dbReference type="PROSITE" id="PS51003"/>
    </source>
</evidence>
<dbReference type="InterPro" id="IPR016174">
    <property type="entry name" value="Di-haem_cyt_TM"/>
</dbReference>
<dbReference type="FunFam" id="1.20.810.10:FF:000002">
    <property type="entry name" value="Cytochrome b"/>
    <property type="match status" value="1"/>
</dbReference>
<dbReference type="PANTHER" id="PTHR19271:SF16">
    <property type="entry name" value="CYTOCHROME B"/>
    <property type="match status" value="1"/>
</dbReference>
<accession>A0A343K1Y6</accession>
<comment type="similarity">
    <text evidence="17 20">Belongs to the cytochrome b family.</text>
</comment>
<keyword evidence="12 20" id="KW-1133">Transmembrane helix</keyword>
<feature type="binding site" evidence="18">
    <location>
        <position position="202"/>
    </location>
    <ligand>
        <name>a ubiquinone</name>
        <dbReference type="ChEBI" id="CHEBI:16389"/>
    </ligand>
</feature>
<dbReference type="Pfam" id="PF00032">
    <property type="entry name" value="Cytochrom_B_C"/>
    <property type="match status" value="1"/>
</dbReference>
<evidence type="ECO:0000256" key="16">
    <source>
        <dbReference type="ARBA" id="ARBA00023136"/>
    </source>
</evidence>
<evidence type="ECO:0000256" key="9">
    <source>
        <dbReference type="ARBA" id="ARBA00022723"/>
    </source>
</evidence>
<proteinExistence type="inferred from homology"/>
<evidence type="ECO:0000256" key="6">
    <source>
        <dbReference type="ARBA" id="ARBA00022617"/>
    </source>
</evidence>
<dbReference type="InterPro" id="IPR048260">
    <property type="entry name" value="Cytochrome_b_C_euk/bac"/>
</dbReference>
<evidence type="ECO:0000256" key="8">
    <source>
        <dbReference type="ARBA" id="ARBA00022692"/>
    </source>
</evidence>
<dbReference type="AlphaFoldDB" id="A0A343K1Y6"/>
<feature type="transmembrane region" description="Helical" evidence="20">
    <location>
        <begin position="78"/>
        <end position="97"/>
    </location>
</feature>
<dbReference type="GO" id="GO:0005743">
    <property type="term" value="C:mitochondrial inner membrane"/>
    <property type="evidence" value="ECO:0007669"/>
    <property type="project" value="UniProtKB-SubCell"/>
</dbReference>
<evidence type="ECO:0000259" key="21">
    <source>
        <dbReference type="PROSITE" id="PS51002"/>
    </source>
</evidence>
<dbReference type="GO" id="GO:0016491">
    <property type="term" value="F:oxidoreductase activity"/>
    <property type="evidence" value="ECO:0007669"/>
    <property type="project" value="UniProtKB-UniRule"/>
</dbReference>
<dbReference type="InterPro" id="IPR005797">
    <property type="entry name" value="Cyt_b/b6_N"/>
</dbReference>
<comment type="cofactor">
    <cofactor evidence="19">
        <name>heme</name>
        <dbReference type="ChEBI" id="CHEBI:30413"/>
    </cofactor>
    <text evidence="19">Binds 2 heme groups non-covalently.</text>
</comment>
<feature type="domain" description="Cytochrome b/b6 N-terminal region profile" evidence="21">
    <location>
        <begin position="1"/>
        <end position="210"/>
    </location>
</feature>
<keyword evidence="10" id="KW-0999">Mitochondrion inner membrane</keyword>
<geneLocation type="mitochondrion" evidence="23"/>
<dbReference type="PROSITE" id="PS51003">
    <property type="entry name" value="CYTB_CTER"/>
    <property type="match status" value="1"/>
</dbReference>
<evidence type="ECO:0000256" key="5">
    <source>
        <dbReference type="ARBA" id="ARBA00022448"/>
    </source>
</evidence>
<keyword evidence="7 20" id="KW-0679">Respiratory chain</keyword>
<dbReference type="GO" id="GO:0008121">
    <property type="term" value="F:quinol-cytochrome-c reductase activity"/>
    <property type="evidence" value="ECO:0007669"/>
    <property type="project" value="InterPro"/>
</dbReference>
<evidence type="ECO:0000256" key="3">
    <source>
        <dbReference type="ARBA" id="ARBA00011649"/>
    </source>
</evidence>
<gene>
    <name evidence="23" type="primary">cytb</name>
</gene>
<reference evidence="23" key="1">
    <citation type="journal article" date="2017" name="Zool. J. Linn. Soc.">
        <title>Insufficient power of mitogenomic data in resolving the auchenorrhynchan monophyly.</title>
        <authorList>
            <person name="Song N."/>
            <person name="Cai W."/>
            <person name="Li H."/>
        </authorList>
    </citation>
    <scope>NUCLEOTIDE SEQUENCE</scope>
</reference>
<evidence type="ECO:0000256" key="15">
    <source>
        <dbReference type="ARBA" id="ARBA00023128"/>
    </source>
</evidence>
<keyword evidence="11 20" id="KW-0249">Electron transport</keyword>
<dbReference type="GO" id="GO:0045275">
    <property type="term" value="C:respiratory chain complex III"/>
    <property type="evidence" value="ECO:0007669"/>
    <property type="project" value="InterPro"/>
</dbReference>
<evidence type="ECO:0000256" key="18">
    <source>
        <dbReference type="PIRSR" id="PIRSR038885-1"/>
    </source>
</evidence>
<comment type="subcellular location">
    <subcellularLocation>
        <location evidence="2">Mitochondrion inner membrane</location>
        <topology evidence="2">Multi-pass membrane protein</topology>
    </subcellularLocation>
</comment>
<keyword evidence="14" id="KW-0830">Ubiquinone</keyword>
<dbReference type="SUPFAM" id="SSF81648">
    <property type="entry name" value="a domain/subunit of cytochrome bc1 complex (Ubiquinol-cytochrome c reductase)"/>
    <property type="match status" value="1"/>
</dbReference>
<evidence type="ECO:0000256" key="1">
    <source>
        <dbReference type="ARBA" id="ARBA00002566"/>
    </source>
</evidence>
<keyword evidence="15 20" id="KW-0496">Mitochondrion</keyword>
<dbReference type="EMBL" id="KX437736">
    <property type="protein sequence ID" value="ATD12227.1"/>
    <property type="molecule type" value="Genomic_DNA"/>
</dbReference>
<dbReference type="SUPFAM" id="SSF81342">
    <property type="entry name" value="Transmembrane di-heme cytochromes"/>
    <property type="match status" value="1"/>
</dbReference>
<evidence type="ECO:0000256" key="19">
    <source>
        <dbReference type="PIRSR" id="PIRSR038885-2"/>
    </source>
</evidence>
<keyword evidence="13 19" id="KW-0408">Iron</keyword>
<feature type="transmembrane region" description="Helical" evidence="20">
    <location>
        <begin position="179"/>
        <end position="200"/>
    </location>
</feature>
<dbReference type="PROSITE" id="PS51002">
    <property type="entry name" value="CYTB_NTER"/>
    <property type="match status" value="1"/>
</dbReference>
<keyword evidence="9 19" id="KW-0479">Metal-binding</keyword>
<evidence type="ECO:0000256" key="17">
    <source>
        <dbReference type="ARBA" id="ARBA00061233"/>
    </source>
</evidence>
<dbReference type="PANTHER" id="PTHR19271">
    <property type="entry name" value="CYTOCHROME B"/>
    <property type="match status" value="1"/>
</dbReference>
<feature type="transmembrane region" description="Helical" evidence="20">
    <location>
        <begin position="321"/>
        <end position="341"/>
    </location>
</feature>
<dbReference type="InterPro" id="IPR036150">
    <property type="entry name" value="Cyt_b/b6_C_sf"/>
</dbReference>
<feature type="binding site" description="axial binding residue" evidence="19">
    <location>
        <position position="183"/>
    </location>
    <ligand>
        <name>heme b</name>
        <dbReference type="ChEBI" id="CHEBI:60344"/>
        <label>b562</label>
    </ligand>
    <ligandPart>
        <name>Fe</name>
        <dbReference type="ChEBI" id="CHEBI:18248"/>
    </ligandPart>
</feature>
<feature type="transmembrane region" description="Helical" evidence="20">
    <location>
        <begin position="141"/>
        <end position="167"/>
    </location>
</feature>
<evidence type="ECO:0000256" key="4">
    <source>
        <dbReference type="ARBA" id="ARBA00013531"/>
    </source>
</evidence>
<dbReference type="GO" id="GO:0046872">
    <property type="term" value="F:metal ion binding"/>
    <property type="evidence" value="ECO:0007669"/>
    <property type="project" value="UniProtKB-UniRule"/>
</dbReference>
<comment type="cofactor">
    <cofactor evidence="20">
        <name>heme b</name>
        <dbReference type="ChEBI" id="CHEBI:60344"/>
    </cofactor>
    <text evidence="20">Binds 2 heme groups non-covalently.</text>
</comment>
<evidence type="ECO:0000256" key="2">
    <source>
        <dbReference type="ARBA" id="ARBA00004448"/>
    </source>
</evidence>
<dbReference type="Pfam" id="PF00033">
    <property type="entry name" value="Cytochrome_B"/>
    <property type="match status" value="1"/>
</dbReference>
<dbReference type="GO" id="GO:0006122">
    <property type="term" value="P:mitochondrial electron transport, ubiquinol to cytochrome c"/>
    <property type="evidence" value="ECO:0007669"/>
    <property type="project" value="TreeGrafter"/>
</dbReference>
<keyword evidence="5 20" id="KW-0813">Transport</keyword>
<dbReference type="CDD" id="cd00290">
    <property type="entry name" value="cytochrome_b_C"/>
    <property type="match status" value="1"/>
</dbReference>
<dbReference type="Gene3D" id="1.20.810.10">
    <property type="entry name" value="Cytochrome Bc1 Complex, Chain C"/>
    <property type="match status" value="1"/>
</dbReference>
<dbReference type="InterPro" id="IPR048259">
    <property type="entry name" value="Cytochrome_b_N_euk/bac"/>
</dbReference>
<comment type="function">
    <text evidence="1 20">Component of the ubiquinol-cytochrome c reductase complex (complex III or cytochrome b-c1 complex) that is part of the mitochondrial respiratory chain. The b-c1 complex mediates electron transfer from ubiquinol to cytochrome c. Contributes to the generation of a proton gradient across the mitochondrial membrane that is then used for ATP synthesis.</text>
</comment>
<feature type="domain" description="Cytochrome b/b6 C-terminal region profile" evidence="22">
    <location>
        <begin position="211"/>
        <end position="378"/>
    </location>
</feature>
<sequence>MNKPLRKKDKILTIINNALIDLPAPINLSAWWNFGSILGVCLSIQIITGIMLSMHYTADIVMAFDSVNHITRDVNYGWLMRNIHSNGASMFFICMYLHVGRGMYYGSYHLKKTWNTGILILLTTMATAFLGYVLPWGQMSFWGATVITNLLSAFPYIGPMLVNWIWGGFSVDNATLSRFFSLHFLMPFVIMMLVMIHLFFLHLTGSSNPIGVNSNLDKIPFHPFFSIKDLMGFMIMISILMILTMYSPYLLSDPDNFTKANPMVTPVHIQPEWYFLFAYAILRSIPNKLGGVMALFLSIIILAIMPFSIKSKFKGIQFYPFSQTNFWLFVVNVILLTWIGARPVELPYTETGLALTIMYFLYYVIDPILMKMWESMIK</sequence>
<organism evidence="23">
    <name type="scientific">Dryadomorpha sp. EMHAU-2015-Zz060407</name>
    <dbReference type="NCBI Taxonomy" id="2037761"/>
    <lineage>
        <taxon>Eukaryota</taxon>
        <taxon>Metazoa</taxon>
        <taxon>Ecdysozoa</taxon>
        <taxon>Arthropoda</taxon>
        <taxon>Hexapoda</taxon>
        <taxon>Insecta</taxon>
        <taxon>Pterygota</taxon>
        <taxon>Neoptera</taxon>
        <taxon>Paraneoptera</taxon>
        <taxon>Hemiptera</taxon>
        <taxon>Auchenorrhyncha</taxon>
        <taxon>Membracoidea</taxon>
        <taxon>Cicadellidae</taxon>
        <taxon>Deltocephalinae</taxon>
        <taxon>Drabescini</taxon>
        <taxon>Dryadomorpha</taxon>
    </lineage>
</organism>
<evidence type="ECO:0000256" key="10">
    <source>
        <dbReference type="ARBA" id="ARBA00022792"/>
    </source>
</evidence>
<dbReference type="CDD" id="cd00284">
    <property type="entry name" value="Cytochrome_b_N"/>
    <property type="match status" value="1"/>
</dbReference>
<feature type="binding site" description="axial binding residue" evidence="19">
    <location>
        <position position="98"/>
    </location>
    <ligand>
        <name>heme b</name>
        <dbReference type="ChEBI" id="CHEBI:60344"/>
        <label>b566</label>
    </ligand>
    <ligandPart>
        <name>Fe</name>
        <dbReference type="ChEBI" id="CHEBI:18248"/>
    </ligandPart>
</feature>
<evidence type="ECO:0000256" key="7">
    <source>
        <dbReference type="ARBA" id="ARBA00022660"/>
    </source>
</evidence>
<feature type="transmembrane region" description="Helical" evidence="20">
    <location>
        <begin position="37"/>
        <end position="58"/>
    </location>
</feature>
<evidence type="ECO:0000256" key="13">
    <source>
        <dbReference type="ARBA" id="ARBA00023004"/>
    </source>
</evidence>
<feature type="binding site" description="axial binding residue" evidence="19">
    <location>
        <position position="197"/>
    </location>
    <ligand>
        <name>heme b</name>
        <dbReference type="ChEBI" id="CHEBI:60344"/>
        <label>b566</label>
    </ligand>
    <ligandPart>
        <name>Fe</name>
        <dbReference type="ChEBI" id="CHEBI:18248"/>
    </ligandPart>
</feature>
<dbReference type="InterPro" id="IPR027387">
    <property type="entry name" value="Cytb/b6-like_sf"/>
</dbReference>
<name>A0A343K1Y6_9HEMI</name>
<evidence type="ECO:0000256" key="11">
    <source>
        <dbReference type="ARBA" id="ARBA00022982"/>
    </source>
</evidence>
<evidence type="ECO:0000256" key="14">
    <source>
        <dbReference type="ARBA" id="ARBA00023075"/>
    </source>
</evidence>
<feature type="transmembrane region" description="Helical" evidence="20">
    <location>
        <begin position="353"/>
        <end position="373"/>
    </location>
</feature>
<keyword evidence="8 20" id="KW-0812">Transmembrane</keyword>
<evidence type="ECO:0000256" key="12">
    <source>
        <dbReference type="ARBA" id="ARBA00022989"/>
    </source>
</evidence>
<comment type="subunit">
    <text evidence="3">The main subunits of complex b-c1 are: cytochrome b, cytochrome c1 and the Rieske protein.</text>
</comment>
<feature type="transmembrane region" description="Helical" evidence="20">
    <location>
        <begin position="118"/>
        <end position="135"/>
    </location>
</feature>
<keyword evidence="6 19" id="KW-0349">Heme</keyword>
<dbReference type="InterPro" id="IPR030689">
    <property type="entry name" value="Cytochrome_b"/>
</dbReference>
<keyword evidence="16 20" id="KW-0472">Membrane</keyword>
<evidence type="ECO:0000313" key="23">
    <source>
        <dbReference type="EMBL" id="ATD12227.1"/>
    </source>
</evidence>